<dbReference type="STRING" id="317577.GCA_000419625_00066"/>
<keyword evidence="1" id="KW-0472">Membrane</keyword>
<dbReference type="Pfam" id="PF05987">
    <property type="entry name" value="DUF898"/>
    <property type="match status" value="1"/>
</dbReference>
<feature type="transmembrane region" description="Helical" evidence="1">
    <location>
        <begin position="97"/>
        <end position="115"/>
    </location>
</feature>
<organism evidence="2 3">
    <name type="scientific">Deinococcus ficus</name>
    <dbReference type="NCBI Taxonomy" id="317577"/>
    <lineage>
        <taxon>Bacteria</taxon>
        <taxon>Thermotogati</taxon>
        <taxon>Deinococcota</taxon>
        <taxon>Deinococci</taxon>
        <taxon>Deinococcales</taxon>
        <taxon>Deinococcaceae</taxon>
        <taxon>Deinococcus</taxon>
    </lineage>
</organism>
<keyword evidence="1" id="KW-0812">Transmembrane</keyword>
<dbReference type="AlphaFoldDB" id="A0A221SV40"/>
<protein>
    <recommendedName>
        <fullName evidence="4">DUF898 domain-containing protein</fullName>
    </recommendedName>
</protein>
<evidence type="ECO:0000313" key="3">
    <source>
        <dbReference type="Proteomes" id="UP000259030"/>
    </source>
</evidence>
<dbReference type="InterPro" id="IPR010295">
    <property type="entry name" value="DUF898"/>
</dbReference>
<reference evidence="2 3" key="1">
    <citation type="submission" date="2017-05" db="EMBL/GenBank/DDBJ databases">
        <title>The complete genome sequence of Deinococcus ficus isolated from the rhizosphere of the Ficus religiosa L. in Taiwan.</title>
        <authorList>
            <person name="Wu K.-M."/>
            <person name="Liao T.-L."/>
            <person name="Liu Y.-M."/>
            <person name="Young C.-C."/>
            <person name="Tsai S.-F."/>
        </authorList>
    </citation>
    <scope>NUCLEOTIDE SEQUENCE [LARGE SCALE GENOMIC DNA]</scope>
    <source>
        <strain evidence="2 3">CC-FR2-10</strain>
    </source>
</reference>
<evidence type="ECO:0000313" key="2">
    <source>
        <dbReference type="EMBL" id="ASN80515.1"/>
    </source>
</evidence>
<name>A0A221SV40_9DEIO</name>
<evidence type="ECO:0008006" key="4">
    <source>
        <dbReference type="Google" id="ProtNLM"/>
    </source>
</evidence>
<feature type="transmembrane region" description="Helical" evidence="1">
    <location>
        <begin position="121"/>
        <end position="140"/>
    </location>
</feature>
<dbReference type="Proteomes" id="UP000259030">
    <property type="component" value="Chromosome"/>
</dbReference>
<keyword evidence="3" id="KW-1185">Reference proteome</keyword>
<feature type="transmembrane region" description="Helical" evidence="1">
    <location>
        <begin position="255"/>
        <end position="281"/>
    </location>
</feature>
<feature type="transmembrane region" description="Helical" evidence="1">
    <location>
        <begin position="168"/>
        <end position="189"/>
    </location>
</feature>
<feature type="transmembrane region" description="Helical" evidence="1">
    <location>
        <begin position="219"/>
        <end position="243"/>
    </location>
</feature>
<dbReference type="EMBL" id="CP021081">
    <property type="protein sequence ID" value="ASN80515.1"/>
    <property type="molecule type" value="Genomic_DNA"/>
</dbReference>
<gene>
    <name evidence="2" type="ORF">DFI_05415</name>
</gene>
<dbReference type="KEGG" id="dfc:DFI_05415"/>
<feature type="transmembrane region" description="Helical" evidence="1">
    <location>
        <begin position="310"/>
        <end position="328"/>
    </location>
</feature>
<accession>A0A221SV40</accession>
<evidence type="ECO:0000256" key="1">
    <source>
        <dbReference type="SAM" id="Phobius"/>
    </source>
</evidence>
<keyword evidence="1" id="KW-1133">Transmembrane helix</keyword>
<proteinExistence type="predicted"/>
<sequence length="380" mass="41731">MHSMSLPDPAAPHGAPVLSRHAVAPPAPTAPAAVTEHPMTFTGTAGEYFRIWIVNVALTVVTLGVYLPWARVRTRQYFYGHTWVDGQNFEYRANPLALLRGYLLVGFLFAVYALSSNSERTIWISIVLALLYAALYPWVVRQSMRFQAVNTWHRGLNFHFLGTLKGSYFAYGLANVAAGVIGLLLPWAWHEQRKYQVQNLTYGQARGAFRGDVAPFFTFWITAVGIGVGSLLLIGVPLLALFFTSGSNPFEEDGFSTGLIVALGLGYVLFLLLSATSWQYVRGAIMKYVLNNAELGGVVRFRASFSPWRLAWIGVTNTLAQLLTLGLATPWAAMRRAKYVTEGITVRTITNLDEFASAGPGQESALGEAATELLDIQVGF</sequence>
<feature type="transmembrane region" description="Helical" evidence="1">
    <location>
        <begin position="49"/>
        <end position="69"/>
    </location>
</feature>